<dbReference type="EMBL" id="KQ964453">
    <property type="protein sequence ID" value="KXN72436.1"/>
    <property type="molecule type" value="Genomic_DNA"/>
</dbReference>
<dbReference type="OMA" id="FKKQWHR"/>
<dbReference type="AlphaFoldDB" id="A0A137PBU4"/>
<dbReference type="GO" id="GO:0005384">
    <property type="term" value="F:manganese ion transmembrane transporter activity"/>
    <property type="evidence" value="ECO:0007669"/>
    <property type="project" value="TreeGrafter"/>
</dbReference>
<keyword evidence="2" id="KW-0813">Transport</keyword>
<comment type="subcellular location">
    <subcellularLocation>
        <location evidence="1">Membrane</location>
        <topology evidence="1">Multi-pass membrane protein</topology>
    </subcellularLocation>
</comment>
<feature type="transmembrane region" description="Helical" evidence="6">
    <location>
        <begin position="402"/>
        <end position="423"/>
    </location>
</feature>
<feature type="transmembrane region" description="Helical" evidence="6">
    <location>
        <begin position="263"/>
        <end position="283"/>
    </location>
</feature>
<keyword evidence="8" id="KW-1185">Reference proteome</keyword>
<evidence type="ECO:0000256" key="3">
    <source>
        <dbReference type="ARBA" id="ARBA00022692"/>
    </source>
</evidence>
<dbReference type="OrthoDB" id="409173at2759"/>
<accession>A0A137PBU4</accession>
<evidence type="ECO:0000313" key="8">
    <source>
        <dbReference type="Proteomes" id="UP000070444"/>
    </source>
</evidence>
<feature type="transmembrane region" description="Helical" evidence="6">
    <location>
        <begin position="304"/>
        <end position="332"/>
    </location>
</feature>
<dbReference type="PANTHER" id="PTHR11706:SF33">
    <property type="entry name" value="NATURAL RESISTANCE-ASSOCIATED MACROPHAGE PROTEIN 2"/>
    <property type="match status" value="1"/>
</dbReference>
<keyword evidence="5 6" id="KW-0472">Membrane</keyword>
<feature type="transmembrane region" description="Helical" evidence="6">
    <location>
        <begin position="221"/>
        <end position="243"/>
    </location>
</feature>
<feature type="transmembrane region" description="Helical" evidence="6">
    <location>
        <begin position="362"/>
        <end position="382"/>
    </location>
</feature>
<dbReference type="GO" id="GO:0034755">
    <property type="term" value="P:iron ion transmembrane transport"/>
    <property type="evidence" value="ECO:0007669"/>
    <property type="project" value="TreeGrafter"/>
</dbReference>
<dbReference type="InterPro" id="IPR001046">
    <property type="entry name" value="NRAMP_fam"/>
</dbReference>
<sequence length="526" mass="59187">MSSNSFSFNNSVGSNSLRKKSKVNIEEYPYNSYNNSWNTVGMSFTEPLNSSQQKRYDISQRVQQPTPIDFDDSLSAFTWKNFLKFSGPGWLMSIAYLDPGNLESDLQASALCGNKLVWVLFWSHVLGFFFQNLASRLGVVTGKDLSQHIRKQYPSGVRNLLWFMTEAAIIGSDIQEVIGTAIALYILLGIPFWLGVIVTIIDTMTFLLLQQYGMRKLELFFISLILVMGSCFVAELLLTDIYVESIISGLLLPTIPPKAMVQTAGMVGAVIMPHNIYLHSGLVSRRNINRLDRNGNEVKIANQFFLFENATALLVSFLINLSIMAVFSQVFYYSRGEVPSTNVGLLDASQALSASLGSLSKYLWAIGLLAAGQCSTMTGTLAGQYVMEGFWKYSLDPWKRILFTRSLAIIPSIITTIVAADYLDVLGEYLNALQSLQLPFAIIPLLKFTFDIKLMGAKYVNSRTSQLFYIFIVGLIVCINMFLLYQLAHQWAIGSIFNELLFWTTFLGYLYLIYKVIKLPHNYNFD</sequence>
<dbReference type="Pfam" id="PF01566">
    <property type="entry name" value="Nramp"/>
    <property type="match status" value="1"/>
</dbReference>
<name>A0A137PBU4_CONC2</name>
<dbReference type="GO" id="GO:0005886">
    <property type="term" value="C:plasma membrane"/>
    <property type="evidence" value="ECO:0007669"/>
    <property type="project" value="TreeGrafter"/>
</dbReference>
<dbReference type="Proteomes" id="UP000070444">
    <property type="component" value="Unassembled WGS sequence"/>
</dbReference>
<evidence type="ECO:0000256" key="1">
    <source>
        <dbReference type="ARBA" id="ARBA00004141"/>
    </source>
</evidence>
<evidence type="ECO:0000313" key="7">
    <source>
        <dbReference type="EMBL" id="KXN72436.1"/>
    </source>
</evidence>
<organism evidence="7 8">
    <name type="scientific">Conidiobolus coronatus (strain ATCC 28846 / CBS 209.66 / NRRL 28638)</name>
    <name type="common">Delacroixia coronata</name>
    <dbReference type="NCBI Taxonomy" id="796925"/>
    <lineage>
        <taxon>Eukaryota</taxon>
        <taxon>Fungi</taxon>
        <taxon>Fungi incertae sedis</taxon>
        <taxon>Zoopagomycota</taxon>
        <taxon>Entomophthoromycotina</taxon>
        <taxon>Entomophthoromycetes</taxon>
        <taxon>Entomophthorales</taxon>
        <taxon>Ancylistaceae</taxon>
        <taxon>Conidiobolus</taxon>
    </lineage>
</organism>
<feature type="transmembrane region" description="Helical" evidence="6">
    <location>
        <begin position="500"/>
        <end position="517"/>
    </location>
</feature>
<keyword evidence="4 6" id="KW-1133">Transmembrane helix</keyword>
<dbReference type="NCBIfam" id="NF037982">
    <property type="entry name" value="Nramp_1"/>
    <property type="match status" value="1"/>
</dbReference>
<dbReference type="PRINTS" id="PR00447">
    <property type="entry name" value="NATRESASSCMP"/>
</dbReference>
<evidence type="ECO:0000256" key="2">
    <source>
        <dbReference type="ARBA" id="ARBA00022448"/>
    </source>
</evidence>
<evidence type="ECO:0000256" key="6">
    <source>
        <dbReference type="SAM" id="Phobius"/>
    </source>
</evidence>
<dbReference type="NCBIfam" id="TIGR01197">
    <property type="entry name" value="nramp"/>
    <property type="match status" value="1"/>
</dbReference>
<dbReference type="PANTHER" id="PTHR11706">
    <property type="entry name" value="SOLUTE CARRIER PROTEIN FAMILY 11 MEMBER"/>
    <property type="match status" value="1"/>
</dbReference>
<dbReference type="STRING" id="796925.A0A137PBU4"/>
<evidence type="ECO:0000256" key="5">
    <source>
        <dbReference type="ARBA" id="ARBA00023136"/>
    </source>
</evidence>
<keyword evidence="3 6" id="KW-0812">Transmembrane</keyword>
<protein>
    <submittedName>
        <fullName evidence="7">Solute carrier family 11 member 1</fullName>
    </submittedName>
</protein>
<proteinExistence type="predicted"/>
<gene>
    <name evidence="7" type="ORF">CONCODRAFT_16184</name>
</gene>
<reference evidence="7 8" key="1">
    <citation type="journal article" date="2015" name="Genome Biol. Evol.">
        <title>Phylogenomic analyses indicate that early fungi evolved digesting cell walls of algal ancestors of land plants.</title>
        <authorList>
            <person name="Chang Y."/>
            <person name="Wang S."/>
            <person name="Sekimoto S."/>
            <person name="Aerts A.L."/>
            <person name="Choi C."/>
            <person name="Clum A."/>
            <person name="LaButti K.M."/>
            <person name="Lindquist E.A."/>
            <person name="Yee Ngan C."/>
            <person name="Ohm R.A."/>
            <person name="Salamov A.A."/>
            <person name="Grigoriev I.V."/>
            <person name="Spatafora J.W."/>
            <person name="Berbee M.L."/>
        </authorList>
    </citation>
    <scope>NUCLEOTIDE SEQUENCE [LARGE SCALE GENOMIC DNA]</scope>
    <source>
        <strain evidence="7 8">NRRL 28638</strain>
    </source>
</reference>
<evidence type="ECO:0000256" key="4">
    <source>
        <dbReference type="ARBA" id="ARBA00022989"/>
    </source>
</evidence>
<feature type="transmembrane region" description="Helical" evidence="6">
    <location>
        <begin position="467"/>
        <end position="488"/>
    </location>
</feature>
<dbReference type="GO" id="GO:0015086">
    <property type="term" value="F:cadmium ion transmembrane transporter activity"/>
    <property type="evidence" value="ECO:0007669"/>
    <property type="project" value="TreeGrafter"/>
</dbReference>